<sequence>MKKIVLGFIPVFIAATLMAGCSMLTWDSKQGSKKEPSVSDENMPEVAPEGIDKNQTNPISPPEESRTSVSRAKIVSVQKFGEDEQGQRQYFEVIDETKKQIGKAKADPLAQPVRIIIYDNNAIQKDYPMKFGVAWGRTLEAMLDMPLSTIDKSSGVITTAWVYDKAKLDSGSATMSFLTSVSAPVRYKYTVRLLSRGGMTQIKVVSHAEVREAQQWATVRPKLVVTEKLFDRIELELRTPIFSDRF</sequence>
<evidence type="ECO:0000313" key="2">
    <source>
        <dbReference type="EMBL" id="VAX16564.1"/>
    </source>
</evidence>
<dbReference type="PROSITE" id="PS51257">
    <property type="entry name" value="PROKAR_LIPOPROTEIN"/>
    <property type="match status" value="1"/>
</dbReference>
<feature type="region of interest" description="Disordered" evidence="1">
    <location>
        <begin position="27"/>
        <end position="70"/>
    </location>
</feature>
<dbReference type="AlphaFoldDB" id="A0A3B1BXL2"/>
<organism evidence="2">
    <name type="scientific">hydrothermal vent metagenome</name>
    <dbReference type="NCBI Taxonomy" id="652676"/>
    <lineage>
        <taxon>unclassified sequences</taxon>
        <taxon>metagenomes</taxon>
        <taxon>ecological metagenomes</taxon>
    </lineage>
</organism>
<accession>A0A3B1BXL2</accession>
<dbReference type="EMBL" id="UOGE01000011">
    <property type="protein sequence ID" value="VAX16564.1"/>
    <property type="molecule type" value="Genomic_DNA"/>
</dbReference>
<proteinExistence type="predicted"/>
<gene>
    <name evidence="2" type="ORF">MNBD_NITROSPINAE02-2143</name>
</gene>
<name>A0A3B1BXL2_9ZZZZ</name>
<reference evidence="2" key="1">
    <citation type="submission" date="2018-06" db="EMBL/GenBank/DDBJ databases">
        <authorList>
            <person name="Zhirakovskaya E."/>
        </authorList>
    </citation>
    <scope>NUCLEOTIDE SEQUENCE</scope>
</reference>
<protein>
    <submittedName>
        <fullName evidence="2">Uncharacterized protein</fullName>
    </submittedName>
</protein>
<evidence type="ECO:0000256" key="1">
    <source>
        <dbReference type="SAM" id="MobiDB-lite"/>
    </source>
</evidence>